<feature type="transmembrane region" description="Helical" evidence="7">
    <location>
        <begin position="93"/>
        <end position="112"/>
    </location>
</feature>
<evidence type="ECO:0000256" key="1">
    <source>
        <dbReference type="ARBA" id="ARBA00004141"/>
    </source>
</evidence>
<dbReference type="Proteomes" id="UP000298458">
    <property type="component" value="Unassembled WGS sequence"/>
</dbReference>
<dbReference type="GO" id="GO:0016020">
    <property type="term" value="C:membrane"/>
    <property type="evidence" value="ECO:0007669"/>
    <property type="project" value="UniProtKB-SubCell"/>
</dbReference>
<evidence type="ECO:0000256" key="2">
    <source>
        <dbReference type="ARBA" id="ARBA00022448"/>
    </source>
</evidence>
<dbReference type="PANTHER" id="PTHR32468">
    <property type="entry name" value="CATION/H + ANTIPORTER"/>
    <property type="match status" value="1"/>
</dbReference>
<feature type="transmembrane region" description="Helical" evidence="7">
    <location>
        <begin position="159"/>
        <end position="180"/>
    </location>
</feature>
<dbReference type="InterPro" id="IPR050794">
    <property type="entry name" value="CPA2_transporter"/>
</dbReference>
<keyword evidence="5" id="KW-0406">Ion transport</keyword>
<feature type="transmembrane region" description="Helical" evidence="7">
    <location>
        <begin position="349"/>
        <end position="369"/>
    </location>
</feature>
<reference evidence="9" key="1">
    <citation type="journal article" date="2019" name="PLoS Negl. Trop. Dis.">
        <title>Revisiting the worldwide diversity of Leptospira species in the environment.</title>
        <authorList>
            <person name="Vincent A.T."/>
            <person name="Schiettekatte O."/>
            <person name="Bourhy P."/>
            <person name="Veyrier F.J."/>
            <person name="Picardeau M."/>
        </authorList>
    </citation>
    <scope>NUCLEOTIDE SEQUENCE [LARGE SCALE GENOMIC DNA]</scope>
    <source>
        <strain evidence="9">SSW15</strain>
    </source>
</reference>
<feature type="transmembrane region" description="Helical" evidence="7">
    <location>
        <begin position="64"/>
        <end position="81"/>
    </location>
</feature>
<dbReference type="GO" id="GO:1902600">
    <property type="term" value="P:proton transmembrane transport"/>
    <property type="evidence" value="ECO:0007669"/>
    <property type="project" value="InterPro"/>
</dbReference>
<keyword evidence="4 7" id="KW-1133">Transmembrane helix</keyword>
<evidence type="ECO:0000256" key="3">
    <source>
        <dbReference type="ARBA" id="ARBA00022692"/>
    </source>
</evidence>
<feature type="transmembrane region" description="Helical" evidence="7">
    <location>
        <begin position="9"/>
        <end position="27"/>
    </location>
</feature>
<keyword evidence="2" id="KW-0813">Transport</keyword>
<dbReference type="InterPro" id="IPR006153">
    <property type="entry name" value="Cation/H_exchanger_TM"/>
</dbReference>
<evidence type="ECO:0000256" key="7">
    <source>
        <dbReference type="SAM" id="Phobius"/>
    </source>
</evidence>
<dbReference type="GO" id="GO:0015297">
    <property type="term" value="F:antiporter activity"/>
    <property type="evidence" value="ECO:0007669"/>
    <property type="project" value="InterPro"/>
</dbReference>
<evidence type="ECO:0000313" key="10">
    <source>
        <dbReference type="Proteomes" id="UP000298458"/>
    </source>
</evidence>
<dbReference type="Gene3D" id="1.20.1530.20">
    <property type="match status" value="1"/>
</dbReference>
<dbReference type="InterPro" id="IPR038770">
    <property type="entry name" value="Na+/solute_symporter_sf"/>
</dbReference>
<evidence type="ECO:0000256" key="5">
    <source>
        <dbReference type="ARBA" id="ARBA00023065"/>
    </source>
</evidence>
<dbReference type="Pfam" id="PF00999">
    <property type="entry name" value="Na_H_Exchanger"/>
    <property type="match status" value="1"/>
</dbReference>
<dbReference type="OrthoDB" id="9793589at2"/>
<evidence type="ECO:0000256" key="4">
    <source>
        <dbReference type="ARBA" id="ARBA00022989"/>
    </source>
</evidence>
<feature type="transmembrane region" description="Helical" evidence="7">
    <location>
        <begin position="192"/>
        <end position="215"/>
    </location>
</feature>
<evidence type="ECO:0000313" key="9">
    <source>
        <dbReference type="EMBL" id="TGK11463.1"/>
    </source>
</evidence>
<feature type="domain" description="Cation/H+ exchanger transmembrane" evidence="8">
    <location>
        <begin position="83"/>
        <end position="458"/>
    </location>
</feature>
<comment type="subcellular location">
    <subcellularLocation>
        <location evidence="1">Membrane</location>
        <topology evidence="1">Multi-pass membrane protein</topology>
    </subcellularLocation>
</comment>
<dbReference type="PANTHER" id="PTHR32468:SF0">
    <property type="entry name" value="K(+)_H(+) ANTIPORTER 1"/>
    <property type="match status" value="1"/>
</dbReference>
<feature type="transmembrane region" description="Helical" evidence="7">
    <location>
        <begin position="227"/>
        <end position="253"/>
    </location>
</feature>
<name>A0A4R9GHJ1_9LEPT</name>
<protein>
    <submittedName>
        <fullName evidence="9">Cation/H(+) antiporter</fullName>
    </submittedName>
</protein>
<dbReference type="AlphaFoldDB" id="A0A4R9GHJ1"/>
<feature type="transmembrane region" description="Helical" evidence="7">
    <location>
        <begin position="375"/>
        <end position="401"/>
    </location>
</feature>
<keyword evidence="6 7" id="KW-0472">Membrane</keyword>
<keyword evidence="10" id="KW-1185">Reference proteome</keyword>
<evidence type="ECO:0000256" key="6">
    <source>
        <dbReference type="ARBA" id="ARBA00023136"/>
    </source>
</evidence>
<gene>
    <name evidence="9" type="ORF">EHO60_03910</name>
</gene>
<evidence type="ECO:0000259" key="8">
    <source>
        <dbReference type="Pfam" id="PF00999"/>
    </source>
</evidence>
<comment type="caution">
    <text evidence="9">The sequence shown here is derived from an EMBL/GenBank/DDBJ whole genome shotgun (WGS) entry which is preliminary data.</text>
</comment>
<dbReference type="EMBL" id="RQET01000004">
    <property type="protein sequence ID" value="TGK11463.1"/>
    <property type="molecule type" value="Genomic_DNA"/>
</dbReference>
<sequence>MEIKPIRSIFVYACFLLIFGIAIYFVVNYGKNLEPVTIDSTVSVANGENSTFLAEIGKNVKQPIALLLLQLLVILGTARALGSLLTFFGQPSVIGEIIAGILLGPSFLGTLWPEASGFLFPKESLKIIQSLSNVGLLLFLFLIGMELNLGILGKKAHDAVVVSHASILFPFFLGTAYSLTLYESLAPKGISFTVFGLFMGIAMSITAFPVLARIVQERGLTKTPLGTLVVTCAAADDITAWCILAGVVAIAQAGSLSGGFITVGLSIVYVIFMLFAVRPLLRKIASVYPSKEALRRPITAMVFMIWISSAYLTELIGIHALFGAFFAGVIMPPQIEFRRMLSEKIEDISLLLLLPLFFVSTGLKTQIGLLSDGNLWMTCASVIGIAILGKFLGSTIAARLVGQNWKDSLSIGALMNTRGLMELVVLNIGYDLGILSKEIFAMMVLMALFTTFMTGPVLDLLETGFFSKELPAIRSGRKILLSFASPASGVRLLELAAKLFPETRKKNPGPTITALHVTSSGDLTPVEAESLEKEVFFPLETKGEELGRSFDRVYKNTPQVAREILNQARKIRPDMLLMGRSHSLFSAKEIAGRVRFIMENSPSPVGILIDKGWVDLRKIAFLVSGKDDIFLREYFEFFSNLPEMEGTILELEETTSEKNSNLRGKGVKKRRKVVLKSELPDEDWAKYDLAFLGWKFYREIESTDLAARLPSMLILTR</sequence>
<dbReference type="RefSeq" id="WP_135766868.1">
    <property type="nucleotide sequence ID" value="NZ_RQET01000004.1"/>
</dbReference>
<keyword evidence="3 7" id="KW-0812">Transmembrane</keyword>
<proteinExistence type="predicted"/>
<feature type="transmembrane region" description="Helical" evidence="7">
    <location>
        <begin position="127"/>
        <end position="147"/>
    </location>
</feature>
<organism evidence="9 10">
    <name type="scientific">Leptospira fletcheri</name>
    <dbReference type="NCBI Taxonomy" id="2484981"/>
    <lineage>
        <taxon>Bacteria</taxon>
        <taxon>Pseudomonadati</taxon>
        <taxon>Spirochaetota</taxon>
        <taxon>Spirochaetia</taxon>
        <taxon>Leptospirales</taxon>
        <taxon>Leptospiraceae</taxon>
        <taxon>Leptospira</taxon>
    </lineage>
</organism>
<feature type="transmembrane region" description="Helical" evidence="7">
    <location>
        <begin position="259"/>
        <end position="281"/>
    </location>
</feature>
<accession>A0A4R9GHJ1</accession>